<dbReference type="Proteomes" id="UP001637618">
    <property type="component" value="Unassembled WGS sequence"/>
</dbReference>
<name>A0ACC7PKB8_9PSED</name>
<accession>A0ACC7PKB8</accession>
<evidence type="ECO:0000313" key="2">
    <source>
        <dbReference type="Proteomes" id="UP001637618"/>
    </source>
</evidence>
<keyword evidence="2" id="KW-1185">Reference proteome</keyword>
<organism evidence="1 2">
    <name type="scientific">Pseudomonas imrae</name>
    <dbReference type="NCBI Taxonomy" id="2992837"/>
    <lineage>
        <taxon>Bacteria</taxon>
        <taxon>Pseudomonadati</taxon>
        <taxon>Pseudomonadota</taxon>
        <taxon>Gammaproteobacteria</taxon>
        <taxon>Pseudomonadales</taxon>
        <taxon>Pseudomonadaceae</taxon>
        <taxon>Pseudomonas</taxon>
    </lineage>
</organism>
<dbReference type="EMBL" id="JAPEQY010000020">
    <property type="protein sequence ID" value="MFO2480076.1"/>
    <property type="molecule type" value="Genomic_DNA"/>
</dbReference>
<evidence type="ECO:0000313" key="1">
    <source>
        <dbReference type="EMBL" id="MFO2480076.1"/>
    </source>
</evidence>
<comment type="caution">
    <text evidence="1">The sequence shown here is derived from an EMBL/GenBank/DDBJ whole genome shotgun (WGS) entry which is preliminary data.</text>
</comment>
<proteinExistence type="predicted"/>
<sequence length="220" mass="25095">METFETIVNQDDFPCLFGKKAVNALSTELLFVGKEKGVADLIAGLSSYVQKVRSWSLKYRIGKPLIVLFEKNDFGTLELEQLYAWDLLQQLHDQDPGPWPEEIPADLNSEHWTFSFLGMPLFINMSFPQHSVMKSRNLGSHIVFVINPRENFDQVAAGNSVSGQRIRDRIRSRSEAYNQGIKSQTLGVFGERGSLEIKQYQLEEPGALSHERCPFRMNIK</sequence>
<protein>
    <submittedName>
        <fullName evidence="1">YqcI/YcgG family protein</fullName>
    </submittedName>
</protein>
<gene>
    <name evidence="1" type="ORF">OOJ96_22060</name>
</gene>
<reference evidence="1" key="1">
    <citation type="submission" date="2022-11" db="EMBL/GenBank/DDBJ databases">
        <title>Draft genome sequences of strains of Pseudomonas imrae sp. nov.</title>
        <authorList>
            <person name="Salva Serra F."/>
            <person name="Nimje P."/>
            <person name="Moore E.R.B."/>
            <person name="Marathe N.P."/>
        </authorList>
    </citation>
    <scope>NUCLEOTIDE SEQUENCE</scope>
    <source>
        <strain evidence="1">15FMM2</strain>
    </source>
</reference>